<reference evidence="2 3" key="1">
    <citation type="submission" date="2018-08" db="EMBL/GenBank/DDBJ databases">
        <title>Genome sequence of Methylocystis hirsuta CSC1, a methanotroph able to accumulate PHAs.</title>
        <authorList>
            <person name="Bordel S."/>
            <person name="Rodriguez E."/>
            <person name="Gancedo J."/>
            <person name="Munoz R."/>
        </authorList>
    </citation>
    <scope>NUCLEOTIDE SEQUENCE [LARGE SCALE GENOMIC DNA]</scope>
    <source>
        <strain evidence="2 3">CSC1</strain>
    </source>
</reference>
<evidence type="ECO:0000256" key="1">
    <source>
        <dbReference type="SAM" id="MobiDB-lite"/>
    </source>
</evidence>
<evidence type="ECO:0000313" key="3">
    <source>
        <dbReference type="Proteomes" id="UP000268623"/>
    </source>
</evidence>
<organism evidence="2 3">
    <name type="scientific">Methylocystis hirsuta</name>
    <dbReference type="NCBI Taxonomy" id="369798"/>
    <lineage>
        <taxon>Bacteria</taxon>
        <taxon>Pseudomonadati</taxon>
        <taxon>Pseudomonadota</taxon>
        <taxon>Alphaproteobacteria</taxon>
        <taxon>Hyphomicrobiales</taxon>
        <taxon>Methylocystaceae</taxon>
        <taxon>Methylocystis</taxon>
    </lineage>
</organism>
<gene>
    <name evidence="2" type="ORF">D1O30_03190</name>
</gene>
<dbReference type="AlphaFoldDB" id="A0A3M9XLR7"/>
<protein>
    <submittedName>
        <fullName evidence="2">Uncharacterized protein</fullName>
    </submittedName>
</protein>
<comment type="caution">
    <text evidence="2">The sequence shown here is derived from an EMBL/GenBank/DDBJ whole genome shotgun (WGS) entry which is preliminary data.</text>
</comment>
<feature type="compositionally biased region" description="Basic residues" evidence="1">
    <location>
        <begin position="68"/>
        <end position="77"/>
    </location>
</feature>
<dbReference type="EMBL" id="QWDD01000001">
    <property type="protein sequence ID" value="RNJ48775.1"/>
    <property type="molecule type" value="Genomic_DNA"/>
</dbReference>
<keyword evidence="3" id="KW-1185">Reference proteome</keyword>
<sequence length="88" mass="9542">MRVFSVAPCVDLATGPRASALLSVMPCYRMMLDVNPVRDTRPTPGLFPRLFPKRDEGEGGAKSAHAFHPSRSRARAHARPEKAPESGG</sequence>
<name>A0A3M9XLR7_9HYPH</name>
<accession>A0A3M9XLR7</accession>
<evidence type="ECO:0000313" key="2">
    <source>
        <dbReference type="EMBL" id="RNJ48775.1"/>
    </source>
</evidence>
<proteinExistence type="predicted"/>
<feature type="compositionally biased region" description="Basic and acidic residues" evidence="1">
    <location>
        <begin position="78"/>
        <end position="88"/>
    </location>
</feature>
<feature type="region of interest" description="Disordered" evidence="1">
    <location>
        <begin position="38"/>
        <end position="88"/>
    </location>
</feature>
<dbReference type="Proteomes" id="UP000268623">
    <property type="component" value="Unassembled WGS sequence"/>
</dbReference>